<feature type="region of interest" description="Disordered" evidence="1">
    <location>
        <begin position="1"/>
        <end position="20"/>
    </location>
</feature>
<dbReference type="AlphaFoldDB" id="A0A9N7YAE3"/>
<name>A0A9N7YAE3_PLEPL</name>
<evidence type="ECO:0000313" key="2">
    <source>
        <dbReference type="EMBL" id="CAB1418576.1"/>
    </source>
</evidence>
<protein>
    <submittedName>
        <fullName evidence="2">Uncharacterized protein</fullName>
    </submittedName>
</protein>
<reference evidence="2" key="1">
    <citation type="submission" date="2020-03" db="EMBL/GenBank/DDBJ databases">
        <authorList>
            <person name="Weist P."/>
        </authorList>
    </citation>
    <scope>NUCLEOTIDE SEQUENCE</scope>
</reference>
<dbReference type="Proteomes" id="UP001153269">
    <property type="component" value="Unassembled WGS sequence"/>
</dbReference>
<evidence type="ECO:0000256" key="1">
    <source>
        <dbReference type="SAM" id="MobiDB-lite"/>
    </source>
</evidence>
<gene>
    <name evidence="2" type="ORF">PLEPLA_LOCUS6402</name>
</gene>
<comment type="caution">
    <text evidence="2">The sequence shown here is derived from an EMBL/GenBank/DDBJ whole genome shotgun (WGS) entry which is preliminary data.</text>
</comment>
<keyword evidence="3" id="KW-1185">Reference proteome</keyword>
<sequence>MESLGALKTGQSEEGCFRQGSSADQPAAAWRNIAEACVDLLLAHPQLPDQAHIPDMGNSGSTSLIIPTPRKLSWGRQKEDCVKLQDLMTQCEEDLWRVKQKQRLSVKKVRRTRSAGYADLTDQERNSFHPKRGEMLNPAFVGDQGLWMN</sequence>
<proteinExistence type="predicted"/>
<dbReference type="EMBL" id="CADEAL010000333">
    <property type="protein sequence ID" value="CAB1418576.1"/>
    <property type="molecule type" value="Genomic_DNA"/>
</dbReference>
<evidence type="ECO:0000313" key="3">
    <source>
        <dbReference type="Proteomes" id="UP001153269"/>
    </source>
</evidence>
<accession>A0A9N7YAE3</accession>
<organism evidence="2 3">
    <name type="scientific">Pleuronectes platessa</name>
    <name type="common">European plaice</name>
    <dbReference type="NCBI Taxonomy" id="8262"/>
    <lineage>
        <taxon>Eukaryota</taxon>
        <taxon>Metazoa</taxon>
        <taxon>Chordata</taxon>
        <taxon>Craniata</taxon>
        <taxon>Vertebrata</taxon>
        <taxon>Euteleostomi</taxon>
        <taxon>Actinopterygii</taxon>
        <taxon>Neopterygii</taxon>
        <taxon>Teleostei</taxon>
        <taxon>Neoteleostei</taxon>
        <taxon>Acanthomorphata</taxon>
        <taxon>Carangaria</taxon>
        <taxon>Pleuronectiformes</taxon>
        <taxon>Pleuronectoidei</taxon>
        <taxon>Pleuronectidae</taxon>
        <taxon>Pleuronectes</taxon>
    </lineage>
</organism>